<accession>E6K1B1</accession>
<organism evidence="2 3">
    <name type="scientific">Parascardovia denticolens DSM 10105 = JCM 12538</name>
    <dbReference type="NCBI Taxonomy" id="864564"/>
    <lineage>
        <taxon>Bacteria</taxon>
        <taxon>Bacillati</taxon>
        <taxon>Actinomycetota</taxon>
        <taxon>Actinomycetes</taxon>
        <taxon>Bifidobacteriales</taxon>
        <taxon>Bifidobacteriaceae</taxon>
        <taxon>Parascardovia</taxon>
    </lineage>
</organism>
<feature type="transmembrane region" description="Helical" evidence="1">
    <location>
        <begin position="34"/>
        <end position="56"/>
    </location>
</feature>
<keyword evidence="1" id="KW-1133">Transmembrane helix</keyword>
<keyword evidence="1" id="KW-0472">Membrane</keyword>
<gene>
    <name evidence="2" type="ORF">HMPREF0620_0597</name>
</gene>
<evidence type="ECO:0000313" key="2">
    <source>
        <dbReference type="EMBL" id="EFT83592.1"/>
    </source>
</evidence>
<proteinExistence type="predicted"/>
<keyword evidence="3" id="KW-1185">Reference proteome</keyword>
<dbReference type="eggNOG" id="ENOG5031VVT">
    <property type="taxonomic scope" value="Bacteria"/>
</dbReference>
<dbReference type="HOGENOM" id="CLU_083547_0_0_11"/>
<dbReference type="Proteomes" id="UP000004946">
    <property type="component" value="Chromosome"/>
</dbReference>
<protein>
    <submittedName>
        <fullName evidence="2">Uncharacterized protein</fullName>
    </submittedName>
</protein>
<feature type="transmembrane region" description="Helical" evidence="1">
    <location>
        <begin position="101"/>
        <end position="126"/>
    </location>
</feature>
<evidence type="ECO:0000256" key="1">
    <source>
        <dbReference type="SAM" id="Phobius"/>
    </source>
</evidence>
<sequence>MNSAPEQDELVESAEKSNLSVADVQKRQSHPVRIGVFVILTILALTLPYGLGRHLALEKTSSLIRLVSAYDPSSGALLSWAITTLTFMATGMLLADSKRTLWGIITLLAFSLQQFLCGIGLVKTGFWHATAVVYGRAAGYANALNIGVFASGAGLALFLIIYLILLLAVKKTSSLNILTRSWMALLFLFLVEVLVLLICYLGGIVSMVVY</sequence>
<reference evidence="2 3" key="1">
    <citation type="submission" date="2010-12" db="EMBL/GenBank/DDBJ databases">
        <authorList>
            <person name="Muzny D."/>
            <person name="Qin X."/>
            <person name="Buhay C."/>
            <person name="Dugan-Rocha S."/>
            <person name="Ding Y."/>
            <person name="Chen G."/>
            <person name="Hawes A."/>
            <person name="Holder M."/>
            <person name="Jhangiani S."/>
            <person name="Johnson A."/>
            <person name="Khan Z."/>
            <person name="Li Z."/>
            <person name="Liu W."/>
            <person name="Liu X."/>
            <person name="Perez L."/>
            <person name="Shen H."/>
            <person name="Wang Q."/>
            <person name="Watt J."/>
            <person name="Xi L."/>
            <person name="Xin Y."/>
            <person name="Zhou J."/>
            <person name="Deng J."/>
            <person name="Jiang H."/>
            <person name="Liu Y."/>
            <person name="Qu J."/>
            <person name="Song X.-Z."/>
            <person name="Zhang L."/>
            <person name="Villasana D."/>
            <person name="Johnson A."/>
            <person name="Liu J."/>
            <person name="Liyanage D."/>
            <person name="Lorensuhewa L."/>
            <person name="Robinson T."/>
            <person name="Song A."/>
            <person name="Song B.-B."/>
            <person name="Dinh H."/>
            <person name="Thornton R."/>
            <person name="Coyle M."/>
            <person name="Francisco L."/>
            <person name="Jackson L."/>
            <person name="Javaid M."/>
            <person name="Korchina V."/>
            <person name="Kovar C."/>
            <person name="Mata R."/>
            <person name="Mathew T."/>
            <person name="Ngo R."/>
            <person name="Nguyen L."/>
            <person name="Nguyen N."/>
            <person name="Okwuonu G."/>
            <person name="Ongeri F."/>
            <person name="Pham C."/>
            <person name="Simmons D."/>
            <person name="Wilczek-Boney K."/>
            <person name="Hale W."/>
            <person name="Jakkamsetti A."/>
            <person name="Pham P."/>
            <person name="Ruth R."/>
            <person name="San Lucas F."/>
            <person name="Warren J."/>
            <person name="Zhang J."/>
            <person name="Zhao Z."/>
            <person name="Zhou C."/>
            <person name="Zhu D."/>
            <person name="Lee S."/>
            <person name="Bess C."/>
            <person name="Blankenburg K."/>
            <person name="Forbes L."/>
            <person name="Fu Q."/>
            <person name="Gubbala S."/>
            <person name="Hirani K."/>
            <person name="Jayaseelan J.C."/>
            <person name="Lara F."/>
            <person name="Munidasa M."/>
            <person name="Palculict T."/>
            <person name="Patil S."/>
            <person name="Pu L.-L."/>
            <person name="Saada N."/>
            <person name="Tang L."/>
            <person name="Weissenberger G."/>
            <person name="Zhu Y."/>
            <person name="Hemphill L."/>
            <person name="Shang Y."/>
            <person name="Youmans B."/>
            <person name="Ayvaz T."/>
            <person name="Ross M."/>
            <person name="Santibanez J."/>
            <person name="Aqrawi P."/>
            <person name="Gross S."/>
            <person name="Joshi V."/>
            <person name="Fowler G."/>
            <person name="Nazareth L."/>
            <person name="Reid J."/>
            <person name="Worley K."/>
            <person name="Petrosino J."/>
            <person name="Highlander S."/>
            <person name="Gibbs R."/>
        </authorList>
    </citation>
    <scope>NUCLEOTIDE SEQUENCE [LARGE SCALE GENOMIC DNA]</scope>
    <source>
        <strain evidence="2 3">DSM 10105</strain>
    </source>
</reference>
<feature type="transmembrane region" description="Helical" evidence="1">
    <location>
        <begin position="146"/>
        <end position="169"/>
    </location>
</feature>
<name>E6K1B1_PARDN</name>
<dbReference type="PATRIC" id="fig|864564.6.peg.1112"/>
<dbReference type="EMBL" id="AEON01000001">
    <property type="protein sequence ID" value="EFT83592.1"/>
    <property type="molecule type" value="Genomic_DNA"/>
</dbReference>
<keyword evidence="1" id="KW-0812">Transmembrane</keyword>
<feature type="transmembrane region" description="Helical" evidence="1">
    <location>
        <begin position="181"/>
        <end position="209"/>
    </location>
</feature>
<dbReference type="KEGG" id="pdo:PSDT_1023"/>
<dbReference type="AlphaFoldDB" id="E6K1B1"/>
<comment type="caution">
    <text evidence="2">The sequence shown here is derived from an EMBL/GenBank/DDBJ whole genome shotgun (WGS) entry which is preliminary data.</text>
</comment>
<feature type="transmembrane region" description="Helical" evidence="1">
    <location>
        <begin position="76"/>
        <end position="94"/>
    </location>
</feature>
<evidence type="ECO:0000313" key="3">
    <source>
        <dbReference type="Proteomes" id="UP000004946"/>
    </source>
</evidence>
<dbReference type="RefSeq" id="WP_006288993.1">
    <property type="nucleotide sequence ID" value="NZ_AP012333.1"/>
</dbReference>